<keyword evidence="4" id="KW-0720">Serine protease</keyword>
<protein>
    <recommendedName>
        <fullName evidence="6">Peptidase S49 domain-containing protein</fullName>
    </recommendedName>
</protein>
<gene>
    <name evidence="7" type="ORF">BCV70DRAFT_213051</name>
</gene>
<dbReference type="CDD" id="cd07023">
    <property type="entry name" value="S49_Sppa_N_C"/>
    <property type="match status" value="1"/>
</dbReference>
<keyword evidence="2" id="KW-0645">Protease</keyword>
<reference evidence="7 8" key="1">
    <citation type="journal article" date="2018" name="Mol. Biol. Evol.">
        <title>Broad Genomic Sampling Reveals a Smut Pathogenic Ancestry of the Fungal Clade Ustilaginomycotina.</title>
        <authorList>
            <person name="Kijpornyongpan T."/>
            <person name="Mondo S.J."/>
            <person name="Barry K."/>
            <person name="Sandor L."/>
            <person name="Lee J."/>
            <person name="Lipzen A."/>
            <person name="Pangilinan J."/>
            <person name="LaButti K."/>
            <person name="Hainaut M."/>
            <person name="Henrissat B."/>
            <person name="Grigoriev I.V."/>
            <person name="Spatafora J.W."/>
            <person name="Aime M.C."/>
        </authorList>
    </citation>
    <scope>NUCLEOTIDE SEQUENCE [LARGE SCALE GENOMIC DNA]</scope>
    <source>
        <strain evidence="7 8">MCA 3645</strain>
    </source>
</reference>
<organism evidence="7 8">
    <name type="scientific">Testicularia cyperi</name>
    <dbReference type="NCBI Taxonomy" id="1882483"/>
    <lineage>
        <taxon>Eukaryota</taxon>
        <taxon>Fungi</taxon>
        <taxon>Dikarya</taxon>
        <taxon>Basidiomycota</taxon>
        <taxon>Ustilaginomycotina</taxon>
        <taxon>Ustilaginomycetes</taxon>
        <taxon>Ustilaginales</taxon>
        <taxon>Anthracoideaceae</taxon>
        <taxon>Testicularia</taxon>
    </lineage>
</organism>
<dbReference type="Pfam" id="PF01343">
    <property type="entry name" value="Peptidase_S49"/>
    <property type="match status" value="2"/>
</dbReference>
<keyword evidence="3" id="KW-0378">Hydrolase</keyword>
<evidence type="ECO:0000256" key="1">
    <source>
        <dbReference type="ARBA" id="ARBA00008683"/>
    </source>
</evidence>
<dbReference type="PANTHER" id="PTHR33209:SF1">
    <property type="entry name" value="PEPTIDASE S49 DOMAIN-CONTAINING PROTEIN"/>
    <property type="match status" value="1"/>
</dbReference>
<keyword evidence="8" id="KW-1185">Reference proteome</keyword>
<dbReference type="GO" id="GO:0008236">
    <property type="term" value="F:serine-type peptidase activity"/>
    <property type="evidence" value="ECO:0007669"/>
    <property type="project" value="UniProtKB-KW"/>
</dbReference>
<proteinExistence type="inferred from homology"/>
<evidence type="ECO:0000256" key="4">
    <source>
        <dbReference type="ARBA" id="ARBA00022825"/>
    </source>
</evidence>
<feature type="region of interest" description="Disordered" evidence="5">
    <location>
        <begin position="1"/>
        <end position="29"/>
    </location>
</feature>
<evidence type="ECO:0000256" key="2">
    <source>
        <dbReference type="ARBA" id="ARBA00022670"/>
    </source>
</evidence>
<evidence type="ECO:0000256" key="3">
    <source>
        <dbReference type="ARBA" id="ARBA00022801"/>
    </source>
</evidence>
<dbReference type="EMBL" id="KZ819199">
    <property type="protein sequence ID" value="PWY98318.1"/>
    <property type="molecule type" value="Genomic_DNA"/>
</dbReference>
<dbReference type="InterPro" id="IPR047272">
    <property type="entry name" value="S49_SppA_C"/>
</dbReference>
<dbReference type="Proteomes" id="UP000246740">
    <property type="component" value="Unassembled WGS sequence"/>
</dbReference>
<dbReference type="InterPro" id="IPR002142">
    <property type="entry name" value="Peptidase_S49"/>
</dbReference>
<dbReference type="InParanoid" id="A0A317XLQ4"/>
<dbReference type="Gene3D" id="3.90.226.10">
    <property type="entry name" value="2-enoyl-CoA Hydratase, Chain A, domain 1"/>
    <property type="match status" value="2"/>
</dbReference>
<feature type="domain" description="Peptidase S49" evidence="6">
    <location>
        <begin position="196"/>
        <end position="348"/>
    </location>
</feature>
<dbReference type="GO" id="GO:0006508">
    <property type="term" value="P:proteolysis"/>
    <property type="evidence" value="ECO:0007669"/>
    <property type="project" value="UniProtKB-KW"/>
</dbReference>
<dbReference type="InterPro" id="IPR029045">
    <property type="entry name" value="ClpP/crotonase-like_dom_sf"/>
</dbReference>
<dbReference type="InterPro" id="IPR047217">
    <property type="entry name" value="S49_SppA_67K_type_N"/>
</dbReference>
<dbReference type="AlphaFoldDB" id="A0A317XLQ4"/>
<sequence length="967" mass="104712">MSSSNPKSGNAGSSSSTTNGSSAGNKAPEGYFRRRFPRLAFVANKVATSRTGRTTAKAWAYRRPLLFGFAVTYTAIGYLKLKSDAYMRDYIHPDTYLVWKIYDGSIVESRGPPSVSALINAPAAGEDAPRVMEMFEVIRALKWAQRDDRIKGIFADFSGLHLPSSVTPNRLGMAQIEELMQAIHEFKLAKKEQFGDAARPSIAWADTFNNQGSFLLASAFDELWLQPSGSVPLTGLGAQIPFFKKALDYFGIKVYADARREYKSMISTFSREESLTEPQAQNEAELLGELNRGMVHALAVNRFPDDDPTAMADKIEKWTQQGPFSSREAQQLGLVNGTAFKRDIVKRLIDPQHGGIAETKFKSLHHYNKVNDRHLDRQLNDDEVLEVGVVYLLGTISNAPGEFSTSSVLKGLKEAAEHEDIKSIVLRIDSGGGDVVASESIWDAVRRVREDYGKPVVASFGNAAASGGYYAASAADAILACENTVTGSIGVASLRPTITRAFFDRFNVGMQSFFTGSTALSSLHEMDEAQRLKASRHVDEMYDDFLQKVCDGRDISRDVVESLAGGRVMTGLSAWARCNPDAEVDLVEVSTPNHQDKSAEDIIEKGQKAETDAKSKLSGSAGDDAKVKAAVKTAVRKIKAVSLTSRWTTRDVEASSGNNTVFIERLGAAIPSASSTSSSSESEDGHKGILGDLVARAEEALRKGTEAIKTELDTGSSVTSASASDVEVEKPLSGMQKLKKRLEEEETKLAVAAHSAAEESRATSSSGNDVEGEIQSDGVAASAKLDRGQKGPYGKGLVDSIGGIWDSAFYAMTLALQAEIESMVTKDNLTLEQATARIRPGCDREVTEDGTLALATDLRLVRFPEDKPFWKRVQELNAKGDQPQLSILPRSVSNTVALLLEEAGNQAAKAAVRMMIATASDPNGIAAAFDDPQLAERIRMNNGAGWGNGNRSYGRARAEYPFASYFS</sequence>
<feature type="compositionally biased region" description="Low complexity" evidence="5">
    <location>
        <begin position="1"/>
        <end position="26"/>
    </location>
</feature>
<evidence type="ECO:0000313" key="8">
    <source>
        <dbReference type="Proteomes" id="UP000246740"/>
    </source>
</evidence>
<dbReference type="SUPFAM" id="SSF52096">
    <property type="entry name" value="ClpP/crotonase"/>
    <property type="match status" value="2"/>
</dbReference>
<dbReference type="OrthoDB" id="45421at2759"/>
<name>A0A317XLQ4_9BASI</name>
<feature type="region of interest" description="Disordered" evidence="5">
    <location>
        <begin position="753"/>
        <end position="774"/>
    </location>
</feature>
<feature type="domain" description="Peptidase S49" evidence="6">
    <location>
        <begin position="451"/>
        <end position="575"/>
    </location>
</feature>
<accession>A0A317XLQ4</accession>
<evidence type="ECO:0000313" key="7">
    <source>
        <dbReference type="EMBL" id="PWY98318.1"/>
    </source>
</evidence>
<dbReference type="PANTHER" id="PTHR33209">
    <property type="entry name" value="PROTEASE 4"/>
    <property type="match status" value="1"/>
</dbReference>
<evidence type="ECO:0000259" key="6">
    <source>
        <dbReference type="Pfam" id="PF01343"/>
    </source>
</evidence>
<comment type="similarity">
    <text evidence="1">Belongs to the peptidase S49 family.</text>
</comment>
<dbReference type="STRING" id="1882483.A0A317XLQ4"/>
<dbReference type="CDD" id="cd07018">
    <property type="entry name" value="S49_SppA_67K_type"/>
    <property type="match status" value="1"/>
</dbReference>
<evidence type="ECO:0000256" key="5">
    <source>
        <dbReference type="SAM" id="MobiDB-lite"/>
    </source>
</evidence>